<evidence type="ECO:0000256" key="13">
    <source>
        <dbReference type="ARBA" id="ARBA00023242"/>
    </source>
</evidence>
<feature type="compositionally biased region" description="Basic and acidic residues" evidence="14">
    <location>
        <begin position="527"/>
        <end position="540"/>
    </location>
</feature>
<dbReference type="PROSITE" id="PS00841">
    <property type="entry name" value="XPG_1"/>
    <property type="match status" value="1"/>
</dbReference>
<sequence length="714" mass="78892">MGVKGLLPLLKSIHKPCNLKQFSGQTLGVDAYGWLHRGTIACAIELAQGKPTTKFVDFCMHRVRMLIHFGVRPFIVFDGDYLPSKKETEKSRASRRREAKSAGLELLQLGKTAQAYAELQKSIDVTPEMAKQFMDELEKAKVDFIVAPYEADAQLVYLEKKGIIDGIISEDSDMLVFGAKSLLTKLDQYGDCVAIHRKDFTACRDISFAGWSDSEFRWMSILSGCDYLAPIGNVGLKTAHRLIRKHKTAERTIKAIQFDGKSKVPQNYLQDFKDAELTFLYQWVYCPLAKQLVNITPPGKDIDVSTMAFIGKKVDANVAQLVARGKVNPHSKEPLHASAAPTAKPRTLERPMQANTSTPSLKKHHSIESFFKPRRTPLAELDPNVFTPSPSQQRLLEQQAEERPSNIVHTMPPPLARSLTDTYRSQSARRAVSDVWPSPGNVSPKRQRLCSDSAIALAMSGASKSTTEQSRFFSKPAQSPSVLRAGRKESKKAREVNIWSDDSFEEAMSQIPDVTEPIKKFAKKMQVFRDESTPPKEEKSQPSAEASTVFDDARAQTESQTSMASVEGATWSGDEGGQVTPPTSFETEAESQDALDAEPTRTPQLESIEESPQRVPCSSPPQAEPDSKTGDDITEDDWQIADNCPIKPLSFAKEFSIYNRHVTKIGPRGSEDLLVPNSDDESDASTERKGSTDSTGSTASTGFGMDLGKFAFKG</sequence>
<dbReference type="GO" id="GO:0006281">
    <property type="term" value="P:DNA repair"/>
    <property type="evidence" value="ECO:0007669"/>
    <property type="project" value="UniProtKB-KW"/>
</dbReference>
<evidence type="ECO:0000256" key="6">
    <source>
        <dbReference type="ARBA" id="ARBA00022763"/>
    </source>
</evidence>
<dbReference type="Gene3D" id="3.40.50.1010">
    <property type="entry name" value="5'-nuclease"/>
    <property type="match status" value="1"/>
</dbReference>
<keyword evidence="11" id="KW-0238">DNA-binding</keyword>
<evidence type="ECO:0000259" key="16">
    <source>
        <dbReference type="SMART" id="SM00485"/>
    </source>
</evidence>
<evidence type="ECO:0000313" key="18">
    <source>
        <dbReference type="Proteomes" id="UP000243723"/>
    </source>
</evidence>
<feature type="region of interest" description="Disordered" evidence="14">
    <location>
        <begin position="527"/>
        <end position="637"/>
    </location>
</feature>
<keyword evidence="4" id="KW-0540">Nuclease</keyword>
<dbReference type="Pfam" id="PF00752">
    <property type="entry name" value="XPG_N"/>
    <property type="match status" value="1"/>
</dbReference>
<dbReference type="SMART" id="SM00485">
    <property type="entry name" value="XPGN"/>
    <property type="match status" value="1"/>
</dbReference>
<evidence type="ECO:0000256" key="7">
    <source>
        <dbReference type="ARBA" id="ARBA00022801"/>
    </source>
</evidence>
<feature type="domain" description="XPG N-terminal" evidence="16">
    <location>
        <begin position="1"/>
        <end position="99"/>
    </location>
</feature>
<evidence type="ECO:0000256" key="10">
    <source>
        <dbReference type="ARBA" id="ARBA00022881"/>
    </source>
</evidence>
<feature type="region of interest" description="Disordered" evidence="14">
    <location>
        <begin position="326"/>
        <end position="367"/>
    </location>
</feature>
<evidence type="ECO:0000313" key="17">
    <source>
        <dbReference type="EMBL" id="PSK50313.1"/>
    </source>
</evidence>
<dbReference type="SUPFAM" id="SSF88723">
    <property type="entry name" value="PIN domain-like"/>
    <property type="match status" value="1"/>
</dbReference>
<organism evidence="17 18">
    <name type="scientific">Elsinoe australis</name>
    <dbReference type="NCBI Taxonomy" id="40998"/>
    <lineage>
        <taxon>Eukaryota</taxon>
        <taxon>Fungi</taxon>
        <taxon>Dikarya</taxon>
        <taxon>Ascomycota</taxon>
        <taxon>Pezizomycotina</taxon>
        <taxon>Dothideomycetes</taxon>
        <taxon>Dothideomycetidae</taxon>
        <taxon>Myriangiales</taxon>
        <taxon>Elsinoaceae</taxon>
        <taxon>Elsinoe</taxon>
    </lineage>
</organism>
<dbReference type="GO" id="GO:0017108">
    <property type="term" value="F:5'-flap endonuclease activity"/>
    <property type="evidence" value="ECO:0007669"/>
    <property type="project" value="TreeGrafter"/>
</dbReference>
<evidence type="ECO:0000256" key="8">
    <source>
        <dbReference type="ARBA" id="ARBA00022839"/>
    </source>
</evidence>
<reference evidence="17 18" key="1">
    <citation type="submission" date="2017-05" db="EMBL/GenBank/DDBJ databases">
        <title>Draft genome sequence of Elsinoe australis.</title>
        <authorList>
            <person name="Cheng Q."/>
        </authorList>
    </citation>
    <scope>NUCLEOTIDE SEQUENCE [LARGE SCALE GENOMIC DNA]</scope>
    <source>
        <strain evidence="17 18">NL1</strain>
    </source>
</reference>
<dbReference type="CDD" id="cd09857">
    <property type="entry name" value="PIN_EXO1"/>
    <property type="match status" value="1"/>
</dbReference>
<comment type="similarity">
    <text evidence="3">Belongs to the XPG/RAD2 endonuclease family. EXO1 subfamily.</text>
</comment>
<evidence type="ECO:0000256" key="2">
    <source>
        <dbReference type="ARBA" id="ARBA00004123"/>
    </source>
</evidence>
<dbReference type="FunFam" id="3.40.50.1010:FF:000002">
    <property type="entry name" value="Exonuclease 1, putative"/>
    <property type="match status" value="1"/>
</dbReference>
<keyword evidence="10" id="KW-0267">Excision nuclease</keyword>
<feature type="region of interest" description="Disordered" evidence="14">
    <location>
        <begin position="664"/>
        <end position="705"/>
    </location>
</feature>
<feature type="region of interest" description="Disordered" evidence="14">
    <location>
        <begin position="467"/>
        <end position="493"/>
    </location>
</feature>
<comment type="subcellular location">
    <subcellularLocation>
        <location evidence="2">Nucleus</location>
    </subcellularLocation>
</comment>
<dbReference type="InterPro" id="IPR037315">
    <property type="entry name" value="EXO1_H3TH"/>
</dbReference>
<accession>A0A2P7ZQ52</accession>
<dbReference type="PANTHER" id="PTHR11081:SF65">
    <property type="entry name" value="DNA DAMAGE-INDUCIBLE PROTEIN DIN7-RELATED"/>
    <property type="match status" value="1"/>
</dbReference>
<dbReference type="InterPro" id="IPR006086">
    <property type="entry name" value="XPG-I_dom"/>
</dbReference>
<evidence type="ECO:0000256" key="11">
    <source>
        <dbReference type="ARBA" id="ARBA00023125"/>
    </source>
</evidence>
<feature type="domain" description="XPG-I" evidence="15">
    <location>
        <begin position="138"/>
        <end position="208"/>
    </location>
</feature>
<evidence type="ECO:0000256" key="1">
    <source>
        <dbReference type="ARBA" id="ARBA00001946"/>
    </source>
</evidence>
<dbReference type="PANTHER" id="PTHR11081">
    <property type="entry name" value="FLAP ENDONUCLEASE FAMILY MEMBER"/>
    <property type="match status" value="1"/>
</dbReference>
<protein>
    <submittedName>
        <fullName evidence="17">Uncharacterized protein</fullName>
    </submittedName>
</protein>
<keyword evidence="9" id="KW-0460">Magnesium</keyword>
<keyword evidence="12" id="KW-0234">DNA repair</keyword>
<feature type="compositionally biased region" description="Polar residues" evidence="14">
    <location>
        <begin position="467"/>
        <end position="481"/>
    </location>
</feature>
<evidence type="ECO:0000256" key="14">
    <source>
        <dbReference type="SAM" id="MobiDB-lite"/>
    </source>
</evidence>
<comment type="caution">
    <text evidence="17">The sequence shown here is derived from an EMBL/GenBank/DDBJ whole genome shotgun (WGS) entry which is preliminary data.</text>
</comment>
<dbReference type="GO" id="GO:0046872">
    <property type="term" value="F:metal ion binding"/>
    <property type="evidence" value="ECO:0007669"/>
    <property type="project" value="UniProtKB-KW"/>
</dbReference>
<dbReference type="InterPro" id="IPR019974">
    <property type="entry name" value="XPG_CS"/>
</dbReference>
<dbReference type="InterPro" id="IPR008918">
    <property type="entry name" value="HhH2"/>
</dbReference>
<evidence type="ECO:0000256" key="12">
    <source>
        <dbReference type="ARBA" id="ARBA00023204"/>
    </source>
</evidence>
<dbReference type="InterPro" id="IPR044752">
    <property type="entry name" value="PIN-like_EXO1"/>
</dbReference>
<dbReference type="InterPro" id="IPR036279">
    <property type="entry name" value="5-3_exonuclease_C_sf"/>
</dbReference>
<dbReference type="GO" id="GO:0035312">
    <property type="term" value="F:5'-3' DNA exonuclease activity"/>
    <property type="evidence" value="ECO:0007669"/>
    <property type="project" value="InterPro"/>
</dbReference>
<dbReference type="InterPro" id="IPR006084">
    <property type="entry name" value="XPG/Rad2"/>
</dbReference>
<evidence type="ECO:0000256" key="5">
    <source>
        <dbReference type="ARBA" id="ARBA00022723"/>
    </source>
</evidence>
<gene>
    <name evidence="17" type="ORF">B9Z65_257</name>
</gene>
<keyword evidence="6" id="KW-0227">DNA damage</keyword>
<evidence type="ECO:0000256" key="3">
    <source>
        <dbReference type="ARBA" id="ARBA00010563"/>
    </source>
</evidence>
<dbReference type="AlphaFoldDB" id="A0A2P7ZQ52"/>
<dbReference type="InterPro" id="IPR006085">
    <property type="entry name" value="XPG_DNA_repair_N"/>
</dbReference>
<dbReference type="STRING" id="40998.A0A2P7ZQ52"/>
<keyword evidence="7" id="KW-0378">Hydrolase</keyword>
<evidence type="ECO:0000256" key="9">
    <source>
        <dbReference type="ARBA" id="ARBA00022842"/>
    </source>
</evidence>
<dbReference type="SUPFAM" id="SSF47807">
    <property type="entry name" value="5' to 3' exonuclease, C-terminal subdomain"/>
    <property type="match status" value="1"/>
</dbReference>
<dbReference type="OrthoDB" id="26491at2759"/>
<feature type="compositionally biased region" description="Low complexity" evidence="14">
    <location>
        <begin position="692"/>
        <end position="704"/>
    </location>
</feature>
<name>A0A2P7ZQ52_9PEZI</name>
<dbReference type="GO" id="GO:0003677">
    <property type="term" value="F:DNA binding"/>
    <property type="evidence" value="ECO:0007669"/>
    <property type="project" value="UniProtKB-KW"/>
</dbReference>
<dbReference type="SMART" id="SM00279">
    <property type="entry name" value="HhH2"/>
    <property type="match status" value="1"/>
</dbReference>
<dbReference type="InterPro" id="IPR029060">
    <property type="entry name" value="PIN-like_dom_sf"/>
</dbReference>
<keyword evidence="5" id="KW-0479">Metal-binding</keyword>
<feature type="compositionally biased region" description="Acidic residues" evidence="14">
    <location>
        <begin position="587"/>
        <end position="596"/>
    </location>
</feature>
<proteinExistence type="inferred from homology"/>
<dbReference type="PRINTS" id="PR00853">
    <property type="entry name" value="XPGRADSUPER"/>
</dbReference>
<dbReference type="CDD" id="cd09908">
    <property type="entry name" value="H3TH_EXO1"/>
    <property type="match status" value="1"/>
</dbReference>
<dbReference type="Gene3D" id="1.10.150.20">
    <property type="entry name" value="5' to 3' exonuclease, C-terminal subdomain"/>
    <property type="match status" value="1"/>
</dbReference>
<evidence type="ECO:0000259" key="15">
    <source>
        <dbReference type="SMART" id="SM00484"/>
    </source>
</evidence>
<keyword evidence="18" id="KW-1185">Reference proteome</keyword>
<keyword evidence="8" id="KW-0269">Exonuclease</keyword>
<dbReference type="GO" id="GO:0005634">
    <property type="term" value="C:nucleus"/>
    <property type="evidence" value="ECO:0007669"/>
    <property type="project" value="UniProtKB-SubCell"/>
</dbReference>
<dbReference type="EMBL" id="NHZQ01000138">
    <property type="protein sequence ID" value="PSK50313.1"/>
    <property type="molecule type" value="Genomic_DNA"/>
</dbReference>
<dbReference type="Proteomes" id="UP000243723">
    <property type="component" value="Unassembled WGS sequence"/>
</dbReference>
<dbReference type="SMART" id="SM00484">
    <property type="entry name" value="XPGI"/>
    <property type="match status" value="1"/>
</dbReference>
<dbReference type="Pfam" id="PF00867">
    <property type="entry name" value="XPG_I"/>
    <property type="match status" value="1"/>
</dbReference>
<keyword evidence="13" id="KW-0539">Nucleus</keyword>
<dbReference type="FunFam" id="1.10.150.20:FF:000011">
    <property type="entry name" value="exonuclease 1"/>
    <property type="match status" value="1"/>
</dbReference>
<comment type="cofactor">
    <cofactor evidence="1">
        <name>Mg(2+)</name>
        <dbReference type="ChEBI" id="CHEBI:18420"/>
    </cofactor>
</comment>
<evidence type="ECO:0000256" key="4">
    <source>
        <dbReference type="ARBA" id="ARBA00022722"/>
    </source>
</evidence>